<keyword evidence="1" id="KW-0472">Membrane</keyword>
<proteinExistence type="predicted"/>
<dbReference type="AlphaFoldDB" id="A0A2A2TKA8"/>
<dbReference type="OrthoDB" id="8912757at2"/>
<organism evidence="2 3">
    <name type="scientific">Brunnivagina elsteri CCALA 953</name>
    <dbReference type="NCBI Taxonomy" id="987040"/>
    <lineage>
        <taxon>Bacteria</taxon>
        <taxon>Bacillati</taxon>
        <taxon>Cyanobacteriota</taxon>
        <taxon>Cyanophyceae</taxon>
        <taxon>Nostocales</taxon>
        <taxon>Calotrichaceae</taxon>
        <taxon>Brunnivagina</taxon>
    </lineage>
</organism>
<keyword evidence="1" id="KW-0812">Transmembrane</keyword>
<protein>
    <recommendedName>
        <fullName evidence="4">DUF4760 domain-containing protein</fullName>
    </recommendedName>
</protein>
<keyword evidence="3" id="KW-1185">Reference proteome</keyword>
<name>A0A2A2TKA8_9CYAN</name>
<comment type="caution">
    <text evidence="2">The sequence shown here is derived from an EMBL/GenBank/DDBJ whole genome shotgun (WGS) entry which is preliminary data.</text>
</comment>
<evidence type="ECO:0000256" key="1">
    <source>
        <dbReference type="SAM" id="Phobius"/>
    </source>
</evidence>
<dbReference type="Proteomes" id="UP000218238">
    <property type="component" value="Unassembled WGS sequence"/>
</dbReference>
<evidence type="ECO:0000313" key="3">
    <source>
        <dbReference type="Proteomes" id="UP000218238"/>
    </source>
</evidence>
<dbReference type="EMBL" id="NTFS01000092">
    <property type="protein sequence ID" value="PAX56117.1"/>
    <property type="molecule type" value="Genomic_DNA"/>
</dbReference>
<evidence type="ECO:0000313" key="2">
    <source>
        <dbReference type="EMBL" id="PAX56117.1"/>
    </source>
</evidence>
<feature type="transmembrane region" description="Helical" evidence="1">
    <location>
        <begin position="6"/>
        <end position="25"/>
    </location>
</feature>
<accession>A0A2A2TKA8</accession>
<evidence type="ECO:0008006" key="4">
    <source>
        <dbReference type="Google" id="ProtNLM"/>
    </source>
</evidence>
<gene>
    <name evidence="2" type="ORF">CK510_10620</name>
</gene>
<dbReference type="RefSeq" id="WP_095721669.1">
    <property type="nucleotide sequence ID" value="NZ_NTFS01000092.1"/>
</dbReference>
<reference evidence="2 3" key="1">
    <citation type="submission" date="2017-08" db="EMBL/GenBank/DDBJ databases">
        <title>Draft genome sequence of filamentous cyanobacterium Calothrix elsteri CCALA 953.</title>
        <authorList>
            <person name="Gagunashvili A.N."/>
            <person name="Elster J."/>
            <person name="Andresson O.S."/>
        </authorList>
    </citation>
    <scope>NUCLEOTIDE SEQUENCE [LARGE SCALE GENOMIC DNA]</scope>
    <source>
        <strain evidence="2 3">CCALA 953</strain>
    </source>
</reference>
<keyword evidence="1" id="KW-1133">Transmembrane helix</keyword>
<sequence length="154" mass="18126">MDTLNLIVQIATIISVLVAAATIWVSGQMNRRQLNVQVFMAYTDRYEKIINDFPEDALSLRFNAVEELPPVSDHLRLFALKLLNLSSEEYFLWKAKYLDDTVWKVWEREIKRMLHTPLMMREWTALRVEYDSQPDFIKFVDSVQRQSRRSVGAA</sequence>